<dbReference type="EMBL" id="CP049863">
    <property type="protein sequence ID" value="QIK64039.1"/>
    <property type="molecule type" value="Genomic_DNA"/>
</dbReference>
<evidence type="ECO:0000256" key="3">
    <source>
        <dbReference type="ARBA" id="ARBA00022793"/>
    </source>
</evidence>
<dbReference type="RefSeq" id="WP_166292379.1">
    <property type="nucleotide sequence ID" value="NZ_CP049863.1"/>
</dbReference>
<accession>A0A6G7XHW4</accession>
<evidence type="ECO:0000259" key="6">
    <source>
        <dbReference type="Pfam" id="PF01276"/>
    </source>
</evidence>
<name>A0A6G7XHW4_9MICO</name>
<evidence type="ECO:0000259" key="7">
    <source>
        <dbReference type="Pfam" id="PF03711"/>
    </source>
</evidence>
<gene>
    <name evidence="8" type="ORF">G7068_13165</name>
</gene>
<reference evidence="8 9" key="1">
    <citation type="submission" date="2020-03" db="EMBL/GenBank/DDBJ databases">
        <title>Leucobacter sp. nov., isolated from beetles.</title>
        <authorList>
            <person name="Hyun D.-W."/>
            <person name="Bae J.-W."/>
        </authorList>
    </citation>
    <scope>NUCLEOTIDE SEQUENCE [LARGE SCALE GENOMIC DNA]</scope>
    <source>
        <strain evidence="8 9">HDW9C</strain>
    </source>
</reference>
<evidence type="ECO:0000313" key="8">
    <source>
        <dbReference type="EMBL" id="QIK64039.1"/>
    </source>
</evidence>
<dbReference type="InterPro" id="IPR015421">
    <property type="entry name" value="PyrdxlP-dep_Trfase_major"/>
</dbReference>
<keyword evidence="8" id="KW-0032">Aminotransferase</keyword>
<keyword evidence="9" id="KW-1185">Reference proteome</keyword>
<dbReference type="InterPro" id="IPR052357">
    <property type="entry name" value="Orn_Lys_Arg_decarboxylase-I"/>
</dbReference>
<dbReference type="Proteomes" id="UP000502677">
    <property type="component" value="Chromosome"/>
</dbReference>
<dbReference type="AlphaFoldDB" id="A0A6G7XHW4"/>
<dbReference type="PANTHER" id="PTHR43277:SF4">
    <property type="entry name" value="ARGININE DECARBOXYLASE"/>
    <property type="match status" value="1"/>
</dbReference>
<keyword evidence="5" id="KW-0456">Lyase</keyword>
<dbReference type="InterPro" id="IPR000310">
    <property type="entry name" value="Orn/Lys/Arg_deCO2ase_major_dom"/>
</dbReference>
<protein>
    <submittedName>
        <fullName evidence="8">Aminotransferase class V-fold PLP-dependent enzyme</fullName>
    </submittedName>
</protein>
<keyword evidence="8" id="KW-0808">Transferase</keyword>
<dbReference type="SUPFAM" id="SSF53383">
    <property type="entry name" value="PLP-dependent transferases"/>
    <property type="match status" value="1"/>
</dbReference>
<dbReference type="PANTHER" id="PTHR43277">
    <property type="entry name" value="ARGININE DECARBOXYLASE"/>
    <property type="match status" value="1"/>
</dbReference>
<evidence type="ECO:0000256" key="1">
    <source>
        <dbReference type="ARBA" id="ARBA00001933"/>
    </source>
</evidence>
<keyword evidence="4" id="KW-0663">Pyridoxal phosphate</keyword>
<dbReference type="Pfam" id="PF01276">
    <property type="entry name" value="OKR_DC_1"/>
    <property type="match status" value="1"/>
</dbReference>
<comment type="similarity">
    <text evidence="2">Belongs to the Orn/Lys/Arg decarboxylase class-I family.</text>
</comment>
<dbReference type="InterPro" id="IPR008286">
    <property type="entry name" value="Prn/Lys/Arg_de-COase_C"/>
</dbReference>
<dbReference type="Pfam" id="PF03711">
    <property type="entry name" value="OKR_DC_1_C"/>
    <property type="match status" value="1"/>
</dbReference>
<dbReference type="GO" id="GO:0016831">
    <property type="term" value="F:carboxy-lyase activity"/>
    <property type="evidence" value="ECO:0007669"/>
    <property type="project" value="UniProtKB-KW"/>
</dbReference>
<comment type="cofactor">
    <cofactor evidence="1">
        <name>pyridoxal 5'-phosphate</name>
        <dbReference type="ChEBI" id="CHEBI:597326"/>
    </cofactor>
</comment>
<dbReference type="SUPFAM" id="SSF55904">
    <property type="entry name" value="Ornithine decarboxylase C-terminal domain"/>
    <property type="match status" value="1"/>
</dbReference>
<dbReference type="KEGG" id="lvi:G7068_13165"/>
<dbReference type="InterPro" id="IPR036633">
    <property type="entry name" value="Prn/Lys/Arg_de-COase_C_sf"/>
</dbReference>
<dbReference type="Gene3D" id="3.40.640.10">
    <property type="entry name" value="Type I PLP-dependent aspartate aminotransferase-like (Major domain)"/>
    <property type="match status" value="1"/>
</dbReference>
<keyword evidence="3" id="KW-0210">Decarboxylase</keyword>
<dbReference type="InterPro" id="IPR015424">
    <property type="entry name" value="PyrdxlP-dep_Trfase"/>
</dbReference>
<evidence type="ECO:0000256" key="2">
    <source>
        <dbReference type="ARBA" id="ARBA00010671"/>
    </source>
</evidence>
<sequence>MPNTPLSAEASSAHAPYAEALVRHAERQPISLLIPGHQSDGEGSAAGLQDLLGSQALGLDVTGLLSGIDLGANSPRVQAEKLAAEAWGARRTWFMTNGSSQGNKTAALAIGQLGRDIVLQRSAHSSIIDGVIAAGLRSSFVIPSIDLQNGIAHCVTAESVQQAITAHPGPVTAVYVVSPSYFGAVADIPAIADVVHAAGAALIVDCAWGAHFGFHPELPASPVQQGADIVIMSTHKMAASLHQSAVIHLGNTALADELEPLLDRAYRMTASTSESSLLLASIDVARKELQHGAERIETSLALVAEFRDQVRADNLCTLIDETFADYPDIVAFDPLRIPLDITATGMTGHDLRIRLAAEEGIWVEMSTQTTIVPLVGAGKRPQLDQLLGAIARIAVSREGAAAEADAPAAWDAALSLPEPGVARLLPREAFFAKSELVPASVAVGRISADSLAAYPPGIPNLLPGEEVTAETVAFLQAVAQTSTGYVRGAADPQVSQIRVVVE</sequence>
<evidence type="ECO:0000256" key="5">
    <source>
        <dbReference type="ARBA" id="ARBA00023239"/>
    </source>
</evidence>
<dbReference type="Gene3D" id="3.90.100.10">
    <property type="entry name" value="Orn/Lys/Arg decarboxylase, C-terminal domain"/>
    <property type="match status" value="1"/>
</dbReference>
<evidence type="ECO:0000313" key="9">
    <source>
        <dbReference type="Proteomes" id="UP000502677"/>
    </source>
</evidence>
<feature type="domain" description="Orn/Lys/Arg decarboxylases family 1 pyridoxal-P attachment site" evidence="6">
    <location>
        <begin position="16"/>
        <end position="320"/>
    </location>
</feature>
<evidence type="ECO:0000256" key="4">
    <source>
        <dbReference type="ARBA" id="ARBA00022898"/>
    </source>
</evidence>
<dbReference type="GO" id="GO:0008483">
    <property type="term" value="F:transaminase activity"/>
    <property type="evidence" value="ECO:0007669"/>
    <property type="project" value="UniProtKB-KW"/>
</dbReference>
<feature type="domain" description="Orn/Lys/Arg decarboxylase C-terminal" evidence="7">
    <location>
        <begin position="432"/>
        <end position="481"/>
    </location>
</feature>
<organism evidence="8 9">
    <name type="scientific">Leucobacter viscericola</name>
    <dbReference type="NCBI Taxonomy" id="2714935"/>
    <lineage>
        <taxon>Bacteria</taxon>
        <taxon>Bacillati</taxon>
        <taxon>Actinomycetota</taxon>
        <taxon>Actinomycetes</taxon>
        <taxon>Micrococcales</taxon>
        <taxon>Microbacteriaceae</taxon>
        <taxon>Leucobacter</taxon>
    </lineage>
</organism>
<proteinExistence type="inferred from homology"/>